<comment type="caution">
    <text evidence="5">The sequence shown here is derived from an EMBL/GenBank/DDBJ whole genome shotgun (WGS) entry which is preliminary data.</text>
</comment>
<comment type="function">
    <text evidence="4">Component of the Mediator complex, a coactivator involved in the regulated transcription of nearly all RNA polymerase II-dependent genes. Mediator functions as a bridge to convey information from gene-specific regulatory proteins to the basal RNA polymerase II transcription machinery. Mediator is recruited to promoters by direct interactions with regulatory proteins and serves as a scaffold for the assembly of a functional pre-initiation complex with RNA polymerase II and the general transcription factors.</text>
</comment>
<evidence type="ECO:0000256" key="2">
    <source>
        <dbReference type="ARBA" id="ARBA00008186"/>
    </source>
</evidence>
<evidence type="ECO:0000256" key="1">
    <source>
        <dbReference type="ARBA" id="ARBA00004123"/>
    </source>
</evidence>
<comment type="similarity">
    <text evidence="2 4">Belongs to the Mediator complex subunit 11 family.</text>
</comment>
<keyword evidence="4" id="KW-0805">Transcription regulation</keyword>
<evidence type="ECO:0000256" key="4">
    <source>
        <dbReference type="RuleBase" id="RU364147"/>
    </source>
</evidence>
<evidence type="ECO:0000256" key="3">
    <source>
        <dbReference type="ARBA" id="ARBA00023242"/>
    </source>
</evidence>
<organism evidence="5 6">
    <name type="scientific">Cannabis sativa</name>
    <name type="common">Hemp</name>
    <name type="synonym">Marijuana</name>
    <dbReference type="NCBI Taxonomy" id="3483"/>
    <lineage>
        <taxon>Eukaryota</taxon>
        <taxon>Viridiplantae</taxon>
        <taxon>Streptophyta</taxon>
        <taxon>Embryophyta</taxon>
        <taxon>Tracheophyta</taxon>
        <taxon>Spermatophyta</taxon>
        <taxon>Magnoliopsida</taxon>
        <taxon>eudicotyledons</taxon>
        <taxon>Gunneridae</taxon>
        <taxon>Pentapetalae</taxon>
        <taxon>rosids</taxon>
        <taxon>fabids</taxon>
        <taxon>Rosales</taxon>
        <taxon>Cannabaceae</taxon>
        <taxon>Cannabis</taxon>
    </lineage>
</organism>
<dbReference type="Proteomes" id="UP000525078">
    <property type="component" value="Unassembled WGS sequence"/>
</dbReference>
<dbReference type="Pfam" id="PF10280">
    <property type="entry name" value="Med11"/>
    <property type="match status" value="1"/>
</dbReference>
<dbReference type="GO" id="GO:0006357">
    <property type="term" value="P:regulation of transcription by RNA polymerase II"/>
    <property type="evidence" value="ECO:0007669"/>
    <property type="project" value="InterPro"/>
</dbReference>
<reference evidence="5 6" key="1">
    <citation type="journal article" date="2020" name="bioRxiv">
        <title>Sequence and annotation of 42 cannabis genomes reveals extensive copy number variation in cannabinoid synthesis and pathogen resistance genes.</title>
        <authorList>
            <person name="Mckernan K.J."/>
            <person name="Helbert Y."/>
            <person name="Kane L.T."/>
            <person name="Ebling H."/>
            <person name="Zhang L."/>
            <person name="Liu B."/>
            <person name="Eaton Z."/>
            <person name="Mclaughlin S."/>
            <person name="Kingan S."/>
            <person name="Baybayan P."/>
            <person name="Concepcion G."/>
            <person name="Jordan M."/>
            <person name="Riva A."/>
            <person name="Barbazuk W."/>
            <person name="Harkins T."/>
        </authorList>
    </citation>
    <scope>NUCLEOTIDE SEQUENCE [LARGE SCALE GENOMIC DNA]</scope>
    <source>
        <strain evidence="6">cv. Jamaican Lion 4</strain>
        <tissue evidence="5">Leaf</tissue>
    </source>
</reference>
<dbReference type="Gene3D" id="1.10.287.3490">
    <property type="match status" value="1"/>
</dbReference>
<keyword evidence="4" id="KW-0804">Transcription</keyword>
<sequence length="208" mass="24456">YLVLVSIWNQYQTQSTSHMDSQTQNTSLQRLQNVEKRIVRVLELAAGVMDELSNPTGPRKEFVNNHCREFMQMIKDIQVALREEIKSACDYRPFEKCDYSSRIANEICCKKLDYVVLQLDQMKQTIDDYRSSTPFLLPEWANDYLYDKKHERNVKWGTPKERANTIPMLPRIWRTKPLVLAPLVEMRINRFVGAEWWPLPLSVNAMAS</sequence>
<dbReference type="InterPro" id="IPR019404">
    <property type="entry name" value="Mediator_Med11"/>
</dbReference>
<dbReference type="GO" id="GO:0003712">
    <property type="term" value="F:transcription coregulator activity"/>
    <property type="evidence" value="ECO:0007669"/>
    <property type="project" value="InterPro"/>
</dbReference>
<dbReference type="GO" id="GO:0016592">
    <property type="term" value="C:mediator complex"/>
    <property type="evidence" value="ECO:0007669"/>
    <property type="project" value="InterPro"/>
</dbReference>
<protein>
    <recommendedName>
        <fullName evidence="4">Mediator of RNA polymerase II transcription subunit 11</fullName>
    </recommendedName>
    <alternativeName>
        <fullName evidence="4">Mediator complex subunit 11</fullName>
    </alternativeName>
</protein>
<comment type="subcellular location">
    <subcellularLocation>
        <location evidence="1 4">Nucleus</location>
    </subcellularLocation>
</comment>
<keyword evidence="4" id="KW-0010">Activator</keyword>
<feature type="non-terminal residue" evidence="5">
    <location>
        <position position="1"/>
    </location>
</feature>
<evidence type="ECO:0000313" key="6">
    <source>
        <dbReference type="Proteomes" id="UP000525078"/>
    </source>
</evidence>
<gene>
    <name evidence="4" type="primary">MED11</name>
    <name evidence="5" type="ORF">F8388_014903</name>
</gene>
<evidence type="ECO:0000313" key="5">
    <source>
        <dbReference type="EMBL" id="KAF4366185.1"/>
    </source>
</evidence>
<keyword evidence="3 4" id="KW-0539">Nucleus</keyword>
<dbReference type="AlphaFoldDB" id="A0A7J6F693"/>
<accession>A0A7J6F693</accession>
<dbReference type="EMBL" id="JAATIP010000153">
    <property type="protein sequence ID" value="KAF4366185.1"/>
    <property type="molecule type" value="Genomic_DNA"/>
</dbReference>
<proteinExistence type="inferred from homology"/>
<name>A0A7J6F693_CANSA</name>
<feature type="non-terminal residue" evidence="5">
    <location>
        <position position="208"/>
    </location>
</feature>
<dbReference type="PANTHER" id="PTHR22890">
    <property type="entry name" value="MEDIATOR OF RNA POLYMERASE II TRANSCRIPTION SUBUNIT 11"/>
    <property type="match status" value="1"/>
</dbReference>
<comment type="subunit">
    <text evidence="4">Component of the Mediator complex.</text>
</comment>